<evidence type="ECO:0000256" key="1">
    <source>
        <dbReference type="ARBA" id="ARBA00010838"/>
    </source>
</evidence>
<evidence type="ECO:0000256" key="4">
    <source>
        <dbReference type="RuleBase" id="RU003690"/>
    </source>
</evidence>
<dbReference type="Pfam" id="PF00232">
    <property type="entry name" value="Glyco_hydro_1"/>
    <property type="match status" value="1"/>
</dbReference>
<proteinExistence type="inferred from homology"/>
<dbReference type="GO" id="GO:0005829">
    <property type="term" value="C:cytosol"/>
    <property type="evidence" value="ECO:0007669"/>
    <property type="project" value="TreeGrafter"/>
</dbReference>
<dbReference type="Proteomes" id="UP000322997">
    <property type="component" value="Unassembled WGS sequence"/>
</dbReference>
<evidence type="ECO:0000256" key="3">
    <source>
        <dbReference type="ARBA" id="ARBA00023295"/>
    </source>
</evidence>
<dbReference type="EMBL" id="VTEQ01000005">
    <property type="protein sequence ID" value="TYS52589.1"/>
    <property type="molecule type" value="Genomic_DNA"/>
</dbReference>
<dbReference type="InterPro" id="IPR017853">
    <property type="entry name" value="GH"/>
</dbReference>
<gene>
    <name evidence="5" type="ORF">FZC83_17085</name>
</gene>
<dbReference type="SUPFAM" id="SSF51445">
    <property type="entry name" value="(Trans)glycosidases"/>
    <property type="match status" value="1"/>
</dbReference>
<evidence type="ECO:0000313" key="5">
    <source>
        <dbReference type="EMBL" id="TYS52589.1"/>
    </source>
</evidence>
<dbReference type="AlphaFoldDB" id="A0A5D4RPC6"/>
<dbReference type="GO" id="GO:0016052">
    <property type="term" value="P:carbohydrate catabolic process"/>
    <property type="evidence" value="ECO:0007669"/>
    <property type="project" value="TreeGrafter"/>
</dbReference>
<dbReference type="FunFam" id="3.20.20.80:FF:000004">
    <property type="entry name" value="Beta-glucosidase 6-phospho-beta-glucosidase"/>
    <property type="match status" value="1"/>
</dbReference>
<keyword evidence="2 5" id="KW-0378">Hydrolase</keyword>
<evidence type="ECO:0000256" key="2">
    <source>
        <dbReference type="ARBA" id="ARBA00022801"/>
    </source>
</evidence>
<dbReference type="PANTHER" id="PTHR10353:SF139">
    <property type="entry name" value="6-PHOSPHO-BETA-GLUCOSIDASE GMUD"/>
    <property type="match status" value="1"/>
</dbReference>
<name>A0A5D4RPC6_9BACI</name>
<keyword evidence="3" id="KW-0326">Glycosidase</keyword>
<evidence type="ECO:0000313" key="6">
    <source>
        <dbReference type="Proteomes" id="UP000322997"/>
    </source>
</evidence>
<organism evidence="5 6">
    <name type="scientific">Rossellomorea marisflavi</name>
    <dbReference type="NCBI Taxonomy" id="189381"/>
    <lineage>
        <taxon>Bacteria</taxon>
        <taxon>Bacillati</taxon>
        <taxon>Bacillota</taxon>
        <taxon>Bacilli</taxon>
        <taxon>Bacillales</taxon>
        <taxon>Bacillaceae</taxon>
        <taxon>Rossellomorea</taxon>
    </lineage>
</organism>
<protein>
    <submittedName>
        <fullName evidence="5">Glycoside hydrolase family 1 protein</fullName>
    </submittedName>
</protein>
<comment type="similarity">
    <text evidence="1 4">Belongs to the glycosyl hydrolase 1 family.</text>
</comment>
<sequence>MIEFPKGFMWGAASSAPQMEGASRRGGKSPSVWDHWFQEEPHVFYQRIGPEETTGFYSKYKKDILLMRELGFNSYRTSISWTRLLPDGHTLNEEAVGFYRDVFERMLATGIRPVVNLFHFDMPYWLYEKGGWDIRESAEMFAVYAEKAFASFGDLVEDWVTFNEPIVPVEMGYLNDKHLPGVFDLKRACQAGFHTLLAHVKAVQAFRKNEHRGRIGIVLNLTPSYPKSENVEDVKAAELADALFNKSFLDPVVKGEYTDVLCEFIRNESIHVNMYLDDLALIKAHTVDFLGVNYYQPRRVKAGDESAEHVLDRSFLPYEWPDRKMNPHRGWEIYEKGIYDIAIQIRDEYGNIPWFIAENGMGVEGEDRFRNEAGFIQDEYRIEFFEEHLRWLHKGIREGSNCYGFHVWTYIDNWSWLNEYKNRYGLVEFDLDSGERRKKKSADWFRKLAESNRLPGEEACDEPSIRH</sequence>
<dbReference type="GO" id="GO:0008422">
    <property type="term" value="F:beta-glucosidase activity"/>
    <property type="evidence" value="ECO:0007669"/>
    <property type="project" value="TreeGrafter"/>
</dbReference>
<dbReference type="PRINTS" id="PR00131">
    <property type="entry name" value="GLHYDRLASE1"/>
</dbReference>
<reference evidence="5 6" key="1">
    <citation type="submission" date="2019-08" db="EMBL/GenBank/DDBJ databases">
        <title>Bacillus genomes from the desert of Cuatro Cienegas, Coahuila.</title>
        <authorList>
            <person name="Olmedo-Alvarez G."/>
        </authorList>
    </citation>
    <scope>NUCLEOTIDE SEQUENCE [LARGE SCALE GENOMIC DNA]</scope>
    <source>
        <strain evidence="5 6">CH108_3D</strain>
    </source>
</reference>
<dbReference type="InterPro" id="IPR001360">
    <property type="entry name" value="Glyco_hydro_1"/>
</dbReference>
<accession>A0A5D4RPC6</accession>
<comment type="caution">
    <text evidence="5">The sequence shown here is derived from an EMBL/GenBank/DDBJ whole genome shotgun (WGS) entry which is preliminary data.</text>
</comment>
<dbReference type="PANTHER" id="PTHR10353">
    <property type="entry name" value="GLYCOSYL HYDROLASE"/>
    <property type="match status" value="1"/>
</dbReference>
<dbReference type="Gene3D" id="3.20.20.80">
    <property type="entry name" value="Glycosidases"/>
    <property type="match status" value="1"/>
</dbReference>